<dbReference type="Proteomes" id="UP000054815">
    <property type="component" value="Unassembled WGS sequence"/>
</dbReference>
<reference evidence="1 2" key="1">
    <citation type="submission" date="2015-01" db="EMBL/GenBank/DDBJ databases">
        <title>Evolution of Trichinella species and genotypes.</title>
        <authorList>
            <person name="Korhonen P.K."/>
            <person name="Edoardo P."/>
            <person name="Giuseppe L.R."/>
            <person name="Gasser R.B."/>
        </authorList>
    </citation>
    <scope>NUCLEOTIDE SEQUENCE [LARGE SCALE GENOMIC DNA]</scope>
    <source>
        <strain evidence="1">ISS141</strain>
    </source>
</reference>
<evidence type="ECO:0000313" key="2">
    <source>
        <dbReference type="Proteomes" id="UP000054815"/>
    </source>
</evidence>
<name>A0A0V0XX61_TRIPS</name>
<evidence type="ECO:0000313" key="1">
    <source>
        <dbReference type="EMBL" id="KRX92348.1"/>
    </source>
</evidence>
<organism evidence="1 2">
    <name type="scientific">Trichinella pseudospiralis</name>
    <name type="common">Parasitic roundworm</name>
    <dbReference type="NCBI Taxonomy" id="6337"/>
    <lineage>
        <taxon>Eukaryota</taxon>
        <taxon>Metazoa</taxon>
        <taxon>Ecdysozoa</taxon>
        <taxon>Nematoda</taxon>
        <taxon>Enoplea</taxon>
        <taxon>Dorylaimia</taxon>
        <taxon>Trichinellida</taxon>
        <taxon>Trichinellidae</taxon>
        <taxon>Trichinella</taxon>
    </lineage>
</organism>
<accession>A0A0V0XX61</accession>
<comment type="caution">
    <text evidence="1">The sequence shown here is derived from an EMBL/GenBank/DDBJ whole genome shotgun (WGS) entry which is preliminary data.</text>
</comment>
<protein>
    <submittedName>
        <fullName evidence="1">Uncharacterized protein</fullName>
    </submittedName>
</protein>
<proteinExistence type="predicted"/>
<gene>
    <name evidence="1" type="ORF">T4E_3579</name>
</gene>
<sequence>MGEEENATTRFRSNEVLKFAVIEKSKCVGANISRGLPVGPHLVRPDVHNRPLTRFTAAPAVEAREYLDSLFRLHIAVVLATSTTTTTYQQCTSSSIAQLLLACHLFTSNQVDQISPAQVAVCTEKNVQFTASKIVPITFQKMTDRLCFQTAVASSRGVAGSLLIPAKPPQAPPTTFSSFPTLLAAEFQLAAIHKLENTMFSSEPARPKLPPLNLHKNFLFWPFYFLCLTCIFPCHPDVQQLAKIRLLNLARSGLPLADLTECTAAVSVNGRTGEKEQPVLGEGAGNIASRMLRERRPLSVSAHAHWSTRAEELASRLVTHSV</sequence>
<dbReference type="EMBL" id="JYDU01000114">
    <property type="protein sequence ID" value="KRX92348.1"/>
    <property type="molecule type" value="Genomic_DNA"/>
</dbReference>
<dbReference type="AlphaFoldDB" id="A0A0V0XX61"/>